<feature type="transmembrane region" description="Helical" evidence="5">
    <location>
        <begin position="250"/>
        <end position="265"/>
    </location>
</feature>
<reference evidence="7 8" key="1">
    <citation type="submission" date="2023-03" db="EMBL/GenBank/DDBJ databases">
        <title>Roseibium porphyridii sp. nov. and Roseibium rhodosorbium sp. nov. isolated from marine algae, Porphyridium cruentum and Rhodosorus marinus, respectively.</title>
        <authorList>
            <person name="Lee M.W."/>
            <person name="Choi B.J."/>
            <person name="Lee J.K."/>
            <person name="Choi D.G."/>
            <person name="Baek J.H."/>
            <person name="Bayburt H."/>
            <person name="Kim J.M."/>
            <person name="Han D.M."/>
            <person name="Kim K.H."/>
            <person name="Jeon C.O."/>
        </authorList>
    </citation>
    <scope>NUCLEOTIDE SEQUENCE [LARGE SCALE GENOMIC DNA]</scope>
    <source>
        <strain evidence="7 8">KMA01</strain>
    </source>
</reference>
<evidence type="ECO:0000256" key="5">
    <source>
        <dbReference type="SAM" id="Phobius"/>
    </source>
</evidence>
<evidence type="ECO:0000256" key="2">
    <source>
        <dbReference type="ARBA" id="ARBA00022692"/>
    </source>
</evidence>
<dbReference type="EMBL" id="CP120863">
    <property type="protein sequence ID" value="WFE92070.1"/>
    <property type="molecule type" value="Genomic_DNA"/>
</dbReference>
<feature type="transmembrane region" description="Helical" evidence="5">
    <location>
        <begin position="95"/>
        <end position="115"/>
    </location>
</feature>
<sequence length="295" mass="31290">MQNRPLEYTLLGCLALLWGSSYMWIALALPTIPPTTLIAIRVALASVILLAIMAFWGIRLPLDARSWRLFMVQSLVNSTGPWMLLAWGQQYAGTAVSSVLNSTSPLWVFAFSFVLLQSGNRPGARQLAGALLGFAGIVLIVGTGALDDLGQNLLPQLAVLLSAVLYGFAALRGRLFAGMHPIVPASGTLLCSALVLVPASLIVDSPWQLAPSLMGIGAAIFLGTACTALAFLIYFRLLSTLGAMGTASQAYLRSGVGVFLGVVFLSETLDIETFVGICLAILGVVLINWPKRRNG</sequence>
<dbReference type="InterPro" id="IPR000620">
    <property type="entry name" value="EamA_dom"/>
</dbReference>
<accession>A0ABY8FDY6</accession>
<keyword evidence="2 5" id="KW-0812">Transmembrane</keyword>
<feature type="domain" description="EamA" evidence="6">
    <location>
        <begin position="157"/>
        <end position="288"/>
    </location>
</feature>
<dbReference type="InterPro" id="IPR037185">
    <property type="entry name" value="EmrE-like"/>
</dbReference>
<evidence type="ECO:0000313" key="7">
    <source>
        <dbReference type="EMBL" id="WFE92070.1"/>
    </source>
</evidence>
<dbReference type="Proteomes" id="UP001209803">
    <property type="component" value="Chromosome"/>
</dbReference>
<feature type="transmembrane region" description="Helical" evidence="5">
    <location>
        <begin position="127"/>
        <end position="146"/>
    </location>
</feature>
<evidence type="ECO:0000313" key="8">
    <source>
        <dbReference type="Proteomes" id="UP001209803"/>
    </source>
</evidence>
<evidence type="ECO:0000256" key="3">
    <source>
        <dbReference type="ARBA" id="ARBA00022989"/>
    </source>
</evidence>
<feature type="transmembrane region" description="Helical" evidence="5">
    <location>
        <begin position="38"/>
        <end position="58"/>
    </location>
</feature>
<proteinExistence type="predicted"/>
<evidence type="ECO:0000259" key="6">
    <source>
        <dbReference type="Pfam" id="PF00892"/>
    </source>
</evidence>
<organism evidence="7 8">
    <name type="scientific">Roseibium porphyridii</name>
    <dbReference type="NCBI Taxonomy" id="2866279"/>
    <lineage>
        <taxon>Bacteria</taxon>
        <taxon>Pseudomonadati</taxon>
        <taxon>Pseudomonadota</taxon>
        <taxon>Alphaproteobacteria</taxon>
        <taxon>Hyphomicrobiales</taxon>
        <taxon>Stappiaceae</taxon>
        <taxon>Roseibium</taxon>
    </lineage>
</organism>
<feature type="transmembrane region" description="Helical" evidence="5">
    <location>
        <begin position="152"/>
        <end position="171"/>
    </location>
</feature>
<feature type="transmembrane region" description="Helical" evidence="5">
    <location>
        <begin position="70"/>
        <end position="89"/>
    </location>
</feature>
<dbReference type="PANTHER" id="PTHR32322">
    <property type="entry name" value="INNER MEMBRANE TRANSPORTER"/>
    <property type="match status" value="1"/>
</dbReference>
<keyword evidence="8" id="KW-1185">Reference proteome</keyword>
<dbReference type="SUPFAM" id="SSF103481">
    <property type="entry name" value="Multidrug resistance efflux transporter EmrE"/>
    <property type="match status" value="2"/>
</dbReference>
<gene>
    <name evidence="7" type="ORF">K1718_12100</name>
</gene>
<name>A0ABY8FDY6_9HYPH</name>
<dbReference type="RefSeq" id="WP_265684581.1">
    <property type="nucleotide sequence ID" value="NZ_CP120863.1"/>
</dbReference>
<dbReference type="PANTHER" id="PTHR32322:SF9">
    <property type="entry name" value="AMINO-ACID METABOLITE EFFLUX PUMP-RELATED"/>
    <property type="match status" value="1"/>
</dbReference>
<protein>
    <submittedName>
        <fullName evidence="7">EamA family transporter</fullName>
    </submittedName>
</protein>
<feature type="transmembrane region" description="Helical" evidence="5">
    <location>
        <begin position="271"/>
        <end position="289"/>
    </location>
</feature>
<keyword evidence="4 5" id="KW-0472">Membrane</keyword>
<keyword evidence="3 5" id="KW-1133">Transmembrane helix</keyword>
<dbReference type="InterPro" id="IPR050638">
    <property type="entry name" value="AA-Vitamin_Transporters"/>
</dbReference>
<dbReference type="Pfam" id="PF00892">
    <property type="entry name" value="EamA"/>
    <property type="match status" value="2"/>
</dbReference>
<feature type="domain" description="EamA" evidence="6">
    <location>
        <begin position="12"/>
        <end position="141"/>
    </location>
</feature>
<feature type="transmembrane region" description="Helical" evidence="5">
    <location>
        <begin position="215"/>
        <end position="238"/>
    </location>
</feature>
<comment type="subcellular location">
    <subcellularLocation>
        <location evidence="1">Membrane</location>
        <topology evidence="1">Multi-pass membrane protein</topology>
    </subcellularLocation>
</comment>
<feature type="transmembrane region" description="Helical" evidence="5">
    <location>
        <begin position="183"/>
        <end position="203"/>
    </location>
</feature>
<evidence type="ECO:0000256" key="4">
    <source>
        <dbReference type="ARBA" id="ARBA00023136"/>
    </source>
</evidence>
<evidence type="ECO:0000256" key="1">
    <source>
        <dbReference type="ARBA" id="ARBA00004141"/>
    </source>
</evidence>